<proteinExistence type="predicted"/>
<accession>A0A0A9AUE6</accession>
<name>A0A0A9AUE6_ARUDO</name>
<dbReference type="EMBL" id="GBRH01244402">
    <property type="protein sequence ID" value="JAD53493.1"/>
    <property type="molecule type" value="Transcribed_RNA"/>
</dbReference>
<reference evidence="1" key="1">
    <citation type="submission" date="2014-09" db="EMBL/GenBank/DDBJ databases">
        <authorList>
            <person name="Magalhaes I.L.F."/>
            <person name="Oliveira U."/>
            <person name="Santos F.R."/>
            <person name="Vidigal T.H.D.A."/>
            <person name="Brescovit A.D."/>
            <person name="Santos A.J."/>
        </authorList>
    </citation>
    <scope>NUCLEOTIDE SEQUENCE</scope>
    <source>
        <tissue evidence="1">Shoot tissue taken approximately 20 cm above the soil surface</tissue>
    </source>
</reference>
<sequence length="15" mass="1810">MASQHKHEYHDKLGE</sequence>
<protein>
    <submittedName>
        <fullName evidence="1">Uncharacterized protein</fullName>
    </submittedName>
</protein>
<reference evidence="1" key="2">
    <citation type="journal article" date="2015" name="Data Brief">
        <title>Shoot transcriptome of the giant reed, Arundo donax.</title>
        <authorList>
            <person name="Barrero R.A."/>
            <person name="Guerrero F.D."/>
            <person name="Moolhuijzen P."/>
            <person name="Goolsby J.A."/>
            <person name="Tidwell J."/>
            <person name="Bellgard S.E."/>
            <person name="Bellgard M.I."/>
        </authorList>
    </citation>
    <scope>NUCLEOTIDE SEQUENCE</scope>
    <source>
        <tissue evidence="1">Shoot tissue taken approximately 20 cm above the soil surface</tissue>
    </source>
</reference>
<evidence type="ECO:0000313" key="1">
    <source>
        <dbReference type="EMBL" id="JAD53493.1"/>
    </source>
</evidence>
<organism evidence="1">
    <name type="scientific">Arundo donax</name>
    <name type="common">Giant reed</name>
    <name type="synonym">Donax arundinaceus</name>
    <dbReference type="NCBI Taxonomy" id="35708"/>
    <lineage>
        <taxon>Eukaryota</taxon>
        <taxon>Viridiplantae</taxon>
        <taxon>Streptophyta</taxon>
        <taxon>Embryophyta</taxon>
        <taxon>Tracheophyta</taxon>
        <taxon>Spermatophyta</taxon>
        <taxon>Magnoliopsida</taxon>
        <taxon>Liliopsida</taxon>
        <taxon>Poales</taxon>
        <taxon>Poaceae</taxon>
        <taxon>PACMAD clade</taxon>
        <taxon>Arundinoideae</taxon>
        <taxon>Arundineae</taxon>
        <taxon>Arundo</taxon>
    </lineage>
</organism>